<evidence type="ECO:0000313" key="4">
    <source>
        <dbReference type="EMBL" id="RII40073.1"/>
    </source>
</evidence>
<dbReference type="GO" id="GO:0016814">
    <property type="term" value="F:hydrolase activity, acting on carbon-nitrogen (but not peptide) bonds, in cyclic amidines"/>
    <property type="evidence" value="ECO:0007669"/>
    <property type="project" value="TreeGrafter"/>
</dbReference>
<dbReference type="InterPro" id="IPR011059">
    <property type="entry name" value="Metal-dep_hydrolase_composite"/>
</dbReference>
<dbReference type="AlphaFoldDB" id="A0A399J3U8"/>
<dbReference type="GO" id="GO:0019239">
    <property type="term" value="F:deaminase activity"/>
    <property type="evidence" value="ECO:0007669"/>
    <property type="project" value="UniProtKB-ARBA"/>
</dbReference>
<evidence type="ECO:0000256" key="1">
    <source>
        <dbReference type="ARBA" id="ARBA00022723"/>
    </source>
</evidence>
<gene>
    <name evidence="4" type="ORF">DL237_03730</name>
</gene>
<sequence>MGFDLILQGGVVLGHGAVDLGLRKGRIAAIAPGLSGGPVKVLAGALVTPGLIETHIHLDKSCLSVPGADGLADAIAKVSALKEAMSVEDIMARARRTLERCILQGTTRMRTHVEVDPAIGLRGIEGVKRLREEYSWAIDIEICVFPQEGLFNRPGTEALLIEALEGGAEVLGGCSYADSDPGAHLRKVFELAVRYGVDLDLHLDFDLDPMGAELPEVCALTVEHGMQGRVSVGHVTKLSALPADQLAAMAERMREAGVAAVILPATDLFLTGRGVDHNVPRGVAPAHRLAAQGVCCCLSTNNVLNPFTPFGDGSLMRIANLFANVAQVGDAAGLEGCFGMISAQSARVMRLPDYGLDVGGVADVVVFDAGSAASAVAEIAVPLLGIKRGRVVFEREKVGLKW</sequence>
<accession>A0A399J3U8</accession>
<organism evidence="4 5">
    <name type="scientific">Pseudooceanicola sediminis</name>
    <dbReference type="NCBI Taxonomy" id="2211117"/>
    <lineage>
        <taxon>Bacteria</taxon>
        <taxon>Pseudomonadati</taxon>
        <taxon>Pseudomonadota</taxon>
        <taxon>Alphaproteobacteria</taxon>
        <taxon>Rhodobacterales</taxon>
        <taxon>Paracoccaceae</taxon>
        <taxon>Pseudooceanicola</taxon>
    </lineage>
</organism>
<dbReference type="SUPFAM" id="SSF51338">
    <property type="entry name" value="Composite domain of metallo-dependent hydrolases"/>
    <property type="match status" value="1"/>
</dbReference>
<dbReference type="EMBL" id="QWJJ01000003">
    <property type="protein sequence ID" value="RII40073.1"/>
    <property type="molecule type" value="Genomic_DNA"/>
</dbReference>
<comment type="caution">
    <text evidence="4">The sequence shown here is derived from an EMBL/GenBank/DDBJ whole genome shotgun (WGS) entry which is preliminary data.</text>
</comment>
<dbReference type="Proteomes" id="UP000265848">
    <property type="component" value="Unassembled WGS sequence"/>
</dbReference>
<dbReference type="SUPFAM" id="SSF51556">
    <property type="entry name" value="Metallo-dependent hydrolases"/>
    <property type="match status" value="1"/>
</dbReference>
<dbReference type="PANTHER" id="PTHR32027">
    <property type="entry name" value="CYTOSINE DEAMINASE"/>
    <property type="match status" value="1"/>
</dbReference>
<dbReference type="InterPro" id="IPR013108">
    <property type="entry name" value="Amidohydro_3"/>
</dbReference>
<feature type="domain" description="Amidohydrolase 3" evidence="3">
    <location>
        <begin position="149"/>
        <end position="393"/>
    </location>
</feature>
<dbReference type="Pfam" id="PF07969">
    <property type="entry name" value="Amidohydro_3"/>
    <property type="match status" value="1"/>
</dbReference>
<dbReference type="OrthoDB" id="9815027at2"/>
<keyword evidence="2 4" id="KW-0378">Hydrolase</keyword>
<dbReference type="InterPro" id="IPR052349">
    <property type="entry name" value="Metallo-hydrolase_Enzymes"/>
</dbReference>
<dbReference type="Gene3D" id="2.30.40.10">
    <property type="entry name" value="Urease, subunit C, domain 1"/>
    <property type="match status" value="1"/>
</dbReference>
<dbReference type="RefSeq" id="WP_119397704.1">
    <property type="nucleotide sequence ID" value="NZ_QWJJ01000003.1"/>
</dbReference>
<dbReference type="CDD" id="cd01293">
    <property type="entry name" value="Bact_CD"/>
    <property type="match status" value="1"/>
</dbReference>
<evidence type="ECO:0000259" key="3">
    <source>
        <dbReference type="Pfam" id="PF07969"/>
    </source>
</evidence>
<dbReference type="PANTHER" id="PTHR32027:SF9">
    <property type="entry name" value="BLL3847 PROTEIN"/>
    <property type="match status" value="1"/>
</dbReference>
<name>A0A399J3U8_9RHOB</name>
<evidence type="ECO:0000313" key="5">
    <source>
        <dbReference type="Proteomes" id="UP000265848"/>
    </source>
</evidence>
<reference evidence="4 5" key="1">
    <citation type="submission" date="2018-08" db="EMBL/GenBank/DDBJ databases">
        <title>Pseudooceanicola sediminis CY03 in the family Rhodobacteracea.</title>
        <authorList>
            <person name="Zhang Y.-J."/>
        </authorList>
    </citation>
    <scope>NUCLEOTIDE SEQUENCE [LARGE SCALE GENOMIC DNA]</scope>
    <source>
        <strain evidence="4 5">CY03</strain>
    </source>
</reference>
<keyword evidence="1" id="KW-0479">Metal-binding</keyword>
<protein>
    <submittedName>
        <fullName evidence="4">Amidohydrolase</fullName>
    </submittedName>
</protein>
<proteinExistence type="predicted"/>
<dbReference type="GO" id="GO:0046872">
    <property type="term" value="F:metal ion binding"/>
    <property type="evidence" value="ECO:0007669"/>
    <property type="project" value="UniProtKB-KW"/>
</dbReference>
<keyword evidence="5" id="KW-1185">Reference proteome</keyword>
<evidence type="ECO:0000256" key="2">
    <source>
        <dbReference type="ARBA" id="ARBA00022801"/>
    </source>
</evidence>
<dbReference type="Gene3D" id="3.20.20.140">
    <property type="entry name" value="Metal-dependent hydrolases"/>
    <property type="match status" value="1"/>
</dbReference>
<dbReference type="InterPro" id="IPR032466">
    <property type="entry name" value="Metal_Hydrolase"/>
</dbReference>
<dbReference type="FunFam" id="3.20.20.140:FF:000019">
    <property type="entry name" value="Cytosine deaminase"/>
    <property type="match status" value="1"/>
</dbReference>